<proteinExistence type="predicted"/>
<evidence type="ECO:0008006" key="3">
    <source>
        <dbReference type="Google" id="ProtNLM"/>
    </source>
</evidence>
<protein>
    <recommendedName>
        <fullName evidence="3">BTB domain-containing protein</fullName>
    </recommendedName>
</protein>
<dbReference type="Proteomes" id="UP000710849">
    <property type="component" value="Unassembled WGS sequence"/>
</dbReference>
<dbReference type="AlphaFoldDB" id="A0A9P5I6I9"/>
<gene>
    <name evidence="1" type="ORF">EAE97_009307</name>
</gene>
<dbReference type="GeneID" id="62152895"/>
<reference evidence="1 2" key="1">
    <citation type="journal article" date="2020" name="Genome Biol. Evol.">
        <title>Comparative genomics of Sclerotiniaceae.</title>
        <authorList>
            <person name="Valero Jimenez C.A."/>
            <person name="Steentjes M."/>
            <person name="Scholten O.E."/>
            <person name="Van Kan J.A.L."/>
        </authorList>
    </citation>
    <scope>NUCLEOTIDE SEQUENCE [LARGE SCALE GENOMIC DNA]</scope>
    <source>
        <strain evidence="1 2">MUCL 94</strain>
    </source>
</reference>
<evidence type="ECO:0000313" key="1">
    <source>
        <dbReference type="EMBL" id="KAF7931098.1"/>
    </source>
</evidence>
<dbReference type="EMBL" id="RCSW01000021">
    <property type="protein sequence ID" value="KAF7931098.1"/>
    <property type="molecule type" value="Genomic_DNA"/>
</dbReference>
<evidence type="ECO:0000313" key="2">
    <source>
        <dbReference type="Proteomes" id="UP000710849"/>
    </source>
</evidence>
<name>A0A9P5I6I9_9HELO</name>
<dbReference type="RefSeq" id="XP_038729378.1">
    <property type="nucleotide sequence ID" value="XM_038879822.1"/>
</dbReference>
<accession>A0A9P5I6I9</accession>
<comment type="caution">
    <text evidence="1">The sequence shown here is derived from an EMBL/GenBank/DDBJ whole genome shotgun (WGS) entry which is preliminary data.</text>
</comment>
<keyword evidence="2" id="KW-1185">Reference proteome</keyword>
<sequence length="389" mass="44936">MENQEHPFLFEDGDMRVKAKHGERIITFKLSSHALCFASPVWKKFVFPPFPLLSSIRNEEEPNSKKACAVPEEPFPDTELDFTEDNPEALLILLQIAHLKFSDIPSQLPYEVLYHIATLCDQYDCRRLVKPWIQGWLEDEANEAYLPRQEGWLWIAYYFGKKEIFYQLMKILALRLTVDNDGKCMLMDEPFYRQHCTLETSLCSLGLDASPLPPEITDTIVNLRKDLNSFLLTSTTNNLRELFTGNVLSPCKELCSLAMYGLLSKYLSECKLWPLPRTENYKLTPFQLYTSIIRVLCKISSAHKPMAQLHIGSCSFTGAWKLELELEAKTGICKCDAHWDEGETDGSRFQEFMDHAVEEPRNFECPNNSLGEVQDRFIKEILELRPMEP</sequence>
<organism evidence="1 2">
    <name type="scientific">Botrytis byssoidea</name>
    <dbReference type="NCBI Taxonomy" id="139641"/>
    <lineage>
        <taxon>Eukaryota</taxon>
        <taxon>Fungi</taxon>
        <taxon>Dikarya</taxon>
        <taxon>Ascomycota</taxon>
        <taxon>Pezizomycotina</taxon>
        <taxon>Leotiomycetes</taxon>
        <taxon>Helotiales</taxon>
        <taxon>Sclerotiniaceae</taxon>
        <taxon>Botrytis</taxon>
    </lineage>
</organism>